<dbReference type="Proteomes" id="UP000585802">
    <property type="component" value="Unassembled WGS sequence"/>
</dbReference>
<protein>
    <recommendedName>
        <fullName evidence="3">Intracellular proteinase inhibitor BsuPI domain-containing protein</fullName>
    </recommendedName>
</protein>
<evidence type="ECO:0008006" key="3">
    <source>
        <dbReference type="Google" id="ProtNLM"/>
    </source>
</evidence>
<comment type="caution">
    <text evidence="1">The sequence shown here is derived from an EMBL/GenBank/DDBJ whole genome shotgun (WGS) entry which is preliminary data.</text>
</comment>
<dbReference type="EMBL" id="DUCX01000014">
    <property type="protein sequence ID" value="HIF36971.1"/>
    <property type="molecule type" value="Genomic_DNA"/>
</dbReference>
<dbReference type="AlphaFoldDB" id="A0A7J4GVL2"/>
<sequence>MKPLRIFLLAALILVVFGVDNAKADNGEITRGLNLTVIDTAKEIYPDYGGTSTQNSVVFKVRLENTGSEADTFIPEIISTLDDDWAVTFWQDSSKTQAWSTTSGLSIESDDIDFLWVHVSVDDGSDEGNYTVQFSVYDEDEYPDARKDGDVTVTIIRPELMVQQSNI</sequence>
<organism evidence="1 2">
    <name type="scientific">Marine Group III euryarchaeote</name>
    <dbReference type="NCBI Taxonomy" id="2173149"/>
    <lineage>
        <taxon>Archaea</taxon>
        <taxon>Methanobacteriati</taxon>
        <taxon>Thermoplasmatota</taxon>
        <taxon>Thermoplasmata</taxon>
        <taxon>Candidatus Thermoprofundales</taxon>
    </lineage>
</organism>
<reference evidence="2" key="1">
    <citation type="journal article" date="2019" name="bioRxiv">
        <title>Genome diversification in globally distributed novel marine Proteobacteria is linked to environmental adaptation.</title>
        <authorList>
            <person name="Zhou Z."/>
            <person name="Tran P.Q."/>
            <person name="Kieft K."/>
            <person name="Anantharaman K."/>
        </authorList>
    </citation>
    <scope>NUCLEOTIDE SEQUENCE [LARGE SCALE GENOMIC DNA]</scope>
</reference>
<proteinExistence type="predicted"/>
<evidence type="ECO:0000313" key="1">
    <source>
        <dbReference type="EMBL" id="HIF36971.1"/>
    </source>
</evidence>
<feature type="non-terminal residue" evidence="1">
    <location>
        <position position="167"/>
    </location>
</feature>
<accession>A0A7J4GVL2</accession>
<gene>
    <name evidence="1" type="ORF">EYQ70_00900</name>
</gene>
<name>A0A7J4GVL2_9ARCH</name>
<evidence type="ECO:0000313" key="2">
    <source>
        <dbReference type="Proteomes" id="UP000585802"/>
    </source>
</evidence>